<evidence type="ECO:0000313" key="1">
    <source>
        <dbReference type="EMBL" id="KAJ1092361.1"/>
    </source>
</evidence>
<dbReference type="EMBL" id="JANPWB010000015">
    <property type="protein sequence ID" value="KAJ1092361.1"/>
    <property type="molecule type" value="Genomic_DNA"/>
</dbReference>
<keyword evidence="2" id="KW-1185">Reference proteome</keyword>
<evidence type="ECO:0000313" key="2">
    <source>
        <dbReference type="Proteomes" id="UP001066276"/>
    </source>
</evidence>
<accession>A0AAV7LLA5</accession>
<protein>
    <submittedName>
        <fullName evidence="1">Uncharacterized protein</fullName>
    </submittedName>
</protein>
<proteinExistence type="predicted"/>
<name>A0AAV7LLA5_PLEWA</name>
<reference evidence="1" key="1">
    <citation type="journal article" date="2022" name="bioRxiv">
        <title>Sequencing and chromosome-scale assembly of the giantPleurodeles waltlgenome.</title>
        <authorList>
            <person name="Brown T."/>
            <person name="Elewa A."/>
            <person name="Iarovenko S."/>
            <person name="Subramanian E."/>
            <person name="Araus A.J."/>
            <person name="Petzold A."/>
            <person name="Susuki M."/>
            <person name="Suzuki K.-i.T."/>
            <person name="Hayashi T."/>
            <person name="Toyoda A."/>
            <person name="Oliveira C."/>
            <person name="Osipova E."/>
            <person name="Leigh N.D."/>
            <person name="Simon A."/>
            <person name="Yun M.H."/>
        </authorList>
    </citation>
    <scope>NUCLEOTIDE SEQUENCE</scope>
    <source>
        <strain evidence="1">20211129_DDA</strain>
        <tissue evidence="1">Liver</tissue>
    </source>
</reference>
<dbReference type="AlphaFoldDB" id="A0AAV7LLA5"/>
<dbReference type="Proteomes" id="UP001066276">
    <property type="component" value="Chromosome 11"/>
</dbReference>
<organism evidence="1 2">
    <name type="scientific">Pleurodeles waltl</name>
    <name type="common">Iberian ribbed newt</name>
    <dbReference type="NCBI Taxonomy" id="8319"/>
    <lineage>
        <taxon>Eukaryota</taxon>
        <taxon>Metazoa</taxon>
        <taxon>Chordata</taxon>
        <taxon>Craniata</taxon>
        <taxon>Vertebrata</taxon>
        <taxon>Euteleostomi</taxon>
        <taxon>Amphibia</taxon>
        <taxon>Batrachia</taxon>
        <taxon>Caudata</taxon>
        <taxon>Salamandroidea</taxon>
        <taxon>Salamandridae</taxon>
        <taxon>Pleurodelinae</taxon>
        <taxon>Pleurodeles</taxon>
    </lineage>
</organism>
<gene>
    <name evidence="1" type="ORF">NDU88_005472</name>
</gene>
<sequence length="97" mass="11301">MEVRTLGHNRLNYQKLVTQSTDLFFKEDTGKVVSESPVWDACETVMRVQLIPHFSSKREERDREGREFKIKLALREADYVTNPIPSLLEGKEKTCET</sequence>
<comment type="caution">
    <text evidence="1">The sequence shown here is derived from an EMBL/GenBank/DDBJ whole genome shotgun (WGS) entry which is preliminary data.</text>
</comment>